<evidence type="ECO:0000313" key="13">
    <source>
        <dbReference type="EMBL" id="QEH61616.1"/>
    </source>
</evidence>
<comment type="similarity">
    <text evidence="1 9 10 11">Belongs to the TRAFAC class TrmE-Era-EngA-EngB-Septin-like GTPase superfamily. EngA (Der) GTPase family.</text>
</comment>
<keyword evidence="14" id="KW-1185">Reference proteome</keyword>
<dbReference type="FunFam" id="3.30.300.20:FF:000004">
    <property type="entry name" value="GTPase Der"/>
    <property type="match status" value="1"/>
</dbReference>
<dbReference type="NCBIfam" id="TIGR03594">
    <property type="entry name" value="GTPase_EngA"/>
    <property type="match status" value="1"/>
</dbReference>
<dbReference type="EMBL" id="CP043026">
    <property type="protein sequence ID" value="QEH61616.1"/>
    <property type="molecule type" value="Genomic_DNA"/>
</dbReference>
<dbReference type="Pfam" id="PF01926">
    <property type="entry name" value="MMR_HSR1"/>
    <property type="match status" value="2"/>
</dbReference>
<evidence type="ECO:0000256" key="8">
    <source>
        <dbReference type="ARBA" id="ARBA00053470"/>
    </source>
</evidence>
<dbReference type="InterPro" id="IPR027417">
    <property type="entry name" value="P-loop_NTPase"/>
</dbReference>
<evidence type="ECO:0000256" key="7">
    <source>
        <dbReference type="ARBA" id="ARBA00032345"/>
    </source>
</evidence>
<evidence type="ECO:0000256" key="1">
    <source>
        <dbReference type="ARBA" id="ARBA00008279"/>
    </source>
</evidence>
<dbReference type="GO" id="GO:0005525">
    <property type="term" value="F:GTP binding"/>
    <property type="evidence" value="ECO:0007669"/>
    <property type="project" value="UniProtKB-UniRule"/>
</dbReference>
<feature type="domain" description="EngA-type G" evidence="12">
    <location>
        <begin position="5"/>
        <end position="168"/>
    </location>
</feature>
<dbReference type="SMART" id="SM00173">
    <property type="entry name" value="RAS"/>
    <property type="match status" value="1"/>
</dbReference>
<dbReference type="InterPro" id="IPR016484">
    <property type="entry name" value="GTPase_Der"/>
</dbReference>
<dbReference type="RefSeq" id="WP_166508008.1">
    <property type="nucleotide sequence ID" value="NZ_CP043026.1"/>
</dbReference>
<dbReference type="GO" id="GO:0003924">
    <property type="term" value="F:GTPase activity"/>
    <property type="evidence" value="ECO:0007669"/>
    <property type="project" value="InterPro"/>
</dbReference>
<dbReference type="AlphaFoldDB" id="A0A5B9Y4K4"/>
<dbReference type="NCBIfam" id="TIGR00231">
    <property type="entry name" value="small_GTP"/>
    <property type="match status" value="2"/>
</dbReference>
<feature type="binding site" evidence="9">
    <location>
        <begin position="120"/>
        <end position="123"/>
    </location>
    <ligand>
        <name>GTP</name>
        <dbReference type="ChEBI" id="CHEBI:37565"/>
        <label>1</label>
    </ligand>
</feature>
<dbReference type="PANTHER" id="PTHR43834:SF6">
    <property type="entry name" value="GTPASE DER"/>
    <property type="match status" value="1"/>
</dbReference>
<keyword evidence="6 9" id="KW-0342">GTP-binding</keyword>
<evidence type="ECO:0000313" key="14">
    <source>
        <dbReference type="Proteomes" id="UP000323144"/>
    </source>
</evidence>
<evidence type="ECO:0000256" key="5">
    <source>
        <dbReference type="ARBA" id="ARBA00022741"/>
    </source>
</evidence>
<keyword evidence="5 9" id="KW-0547">Nucleotide-binding</keyword>
<name>A0A5B9Y4K4_9MOLU</name>
<dbReference type="InterPro" id="IPR005225">
    <property type="entry name" value="Small_GTP-bd"/>
</dbReference>
<dbReference type="PROSITE" id="PS51712">
    <property type="entry name" value="G_ENGA"/>
    <property type="match status" value="2"/>
</dbReference>
<dbReference type="InterPro" id="IPR001806">
    <property type="entry name" value="Small_GTPase"/>
</dbReference>
<proteinExistence type="inferred from homology"/>
<dbReference type="GO" id="GO:0043022">
    <property type="term" value="F:ribosome binding"/>
    <property type="evidence" value="ECO:0007669"/>
    <property type="project" value="TreeGrafter"/>
</dbReference>
<organism evidence="13 14">
    <name type="scientific">Spiroplasma chinense</name>
    <dbReference type="NCBI Taxonomy" id="216932"/>
    <lineage>
        <taxon>Bacteria</taxon>
        <taxon>Bacillati</taxon>
        <taxon>Mycoplasmatota</taxon>
        <taxon>Mollicutes</taxon>
        <taxon>Entomoplasmatales</taxon>
        <taxon>Spiroplasmataceae</taxon>
        <taxon>Spiroplasma</taxon>
    </lineage>
</organism>
<evidence type="ECO:0000256" key="3">
    <source>
        <dbReference type="ARBA" id="ARBA00022517"/>
    </source>
</evidence>
<dbReference type="Gene3D" id="3.30.300.20">
    <property type="match status" value="1"/>
</dbReference>
<evidence type="ECO:0000256" key="10">
    <source>
        <dbReference type="PROSITE-ProRule" id="PRU01049"/>
    </source>
</evidence>
<evidence type="ECO:0000256" key="4">
    <source>
        <dbReference type="ARBA" id="ARBA00022737"/>
    </source>
</evidence>
<dbReference type="Gene3D" id="3.40.50.300">
    <property type="entry name" value="P-loop containing nucleotide triphosphate hydrolases"/>
    <property type="match status" value="2"/>
</dbReference>
<dbReference type="SUPFAM" id="SSF52540">
    <property type="entry name" value="P-loop containing nucleoside triphosphate hydrolases"/>
    <property type="match status" value="2"/>
</dbReference>
<feature type="binding site" evidence="9">
    <location>
        <begin position="294"/>
        <end position="297"/>
    </location>
    <ligand>
        <name>GTP</name>
        <dbReference type="ChEBI" id="CHEBI:37565"/>
        <label>2</label>
    </ligand>
</feature>
<dbReference type="InterPro" id="IPR006073">
    <property type="entry name" value="GTP-bd"/>
</dbReference>
<accession>A0A5B9Y4K4</accession>
<evidence type="ECO:0000259" key="12">
    <source>
        <dbReference type="PROSITE" id="PS51712"/>
    </source>
</evidence>
<reference evidence="13 14" key="1">
    <citation type="submission" date="2019-08" db="EMBL/GenBank/DDBJ databases">
        <title>Complete genome sequence of Spiroplasma chinense CCH (DSM 19755).</title>
        <authorList>
            <person name="Shen H.-Y."/>
            <person name="Lin Y.-C."/>
            <person name="Chou L."/>
            <person name="Kuo C.-H."/>
        </authorList>
    </citation>
    <scope>NUCLEOTIDE SEQUENCE [LARGE SCALE GENOMIC DNA]</scope>
    <source>
        <strain evidence="13 14">CCH</strain>
    </source>
</reference>
<evidence type="ECO:0000256" key="9">
    <source>
        <dbReference type="HAMAP-Rule" id="MF_00195"/>
    </source>
</evidence>
<comment type="function">
    <text evidence="8 9 11">GTPase that plays an essential role in the late steps of ribosome biogenesis.</text>
</comment>
<dbReference type="CDD" id="cd01894">
    <property type="entry name" value="EngA1"/>
    <property type="match status" value="1"/>
</dbReference>
<evidence type="ECO:0000256" key="6">
    <source>
        <dbReference type="ARBA" id="ARBA00023134"/>
    </source>
</evidence>
<sequence>MSRKGVVAIVGRPNVGKSTLFNRIIREKKAIVEDKPGVTRDRMYGNAEWLTRPFIVVDTGGITLQDTAFAKEIKMQAEIAMKEADVIVFAINFREGITLEDEAVAKILYKTKKPVILAVNKYDKKENFDESYSYMAFGFGEPYLISSTHGIGIGDLLDKIVEQLPKFNNESLEGETKLAIVGKPNVGKSSLVNSLVGEERMIVSDIAGTTRDAVDSKIKVNGIEYTIIDTAGMRKKGRIYENLEKYSYLRSMTSINKADIVLLMLDSSLPISDHDTNIGGFAFEENKPIIIIGNKWDLVKDKETNTMKKKEQEIKAYFKYLNYASVLFISAKENQRVHKIFDAVELVKNNIKKRIRTSLLNEIFNKAQLINPAPNHNGGRLKIYYASQVEAYLPTFILFVNKPEYVHFSYKRFLENQIRSQFDFSGVPITIIFRERK</sequence>
<dbReference type="Pfam" id="PF14714">
    <property type="entry name" value="KH_dom-like"/>
    <property type="match status" value="1"/>
</dbReference>
<dbReference type="PANTHER" id="PTHR43834">
    <property type="entry name" value="GTPASE DER"/>
    <property type="match status" value="1"/>
</dbReference>
<dbReference type="PIRSF" id="PIRSF006485">
    <property type="entry name" value="GTP-binding_EngA"/>
    <property type="match status" value="1"/>
</dbReference>
<protein>
    <recommendedName>
        <fullName evidence="2 9">GTPase Der</fullName>
    </recommendedName>
    <alternativeName>
        <fullName evidence="7 9">GTP-binding protein EngA</fullName>
    </alternativeName>
</protein>
<dbReference type="FunFam" id="3.40.50.300:FF:000040">
    <property type="entry name" value="GTPase Der"/>
    <property type="match status" value="1"/>
</dbReference>
<dbReference type="InterPro" id="IPR015946">
    <property type="entry name" value="KH_dom-like_a/b"/>
</dbReference>
<dbReference type="GO" id="GO:0042254">
    <property type="term" value="P:ribosome biogenesis"/>
    <property type="evidence" value="ECO:0007669"/>
    <property type="project" value="UniProtKB-KW"/>
</dbReference>
<dbReference type="SMART" id="SM00174">
    <property type="entry name" value="RHO"/>
    <property type="match status" value="1"/>
</dbReference>
<dbReference type="InterPro" id="IPR032859">
    <property type="entry name" value="KH_dom-like"/>
</dbReference>
<dbReference type="Proteomes" id="UP000323144">
    <property type="component" value="Chromosome"/>
</dbReference>
<comment type="subunit">
    <text evidence="9">Associates with the 50S ribosomal subunit.</text>
</comment>
<gene>
    <name evidence="13" type="primary">engA</name>
    <name evidence="9" type="synonym">der</name>
    <name evidence="13" type="ORF">SCHIN_v1c04190</name>
</gene>
<feature type="domain" description="EngA-type G" evidence="12">
    <location>
        <begin position="176"/>
        <end position="352"/>
    </location>
</feature>
<feature type="binding site" evidence="9">
    <location>
        <begin position="229"/>
        <end position="233"/>
    </location>
    <ligand>
        <name>GTP</name>
        <dbReference type="ChEBI" id="CHEBI:37565"/>
        <label>2</label>
    </ligand>
</feature>
<evidence type="ECO:0000256" key="2">
    <source>
        <dbReference type="ARBA" id="ARBA00020953"/>
    </source>
</evidence>
<dbReference type="HAMAP" id="MF_00195">
    <property type="entry name" value="GTPase_Der"/>
    <property type="match status" value="1"/>
</dbReference>
<dbReference type="FunFam" id="3.40.50.300:FF:000057">
    <property type="entry name" value="GTPase Der"/>
    <property type="match status" value="1"/>
</dbReference>
<dbReference type="KEGG" id="schi:SCHIN_v1c04190"/>
<dbReference type="InterPro" id="IPR031166">
    <property type="entry name" value="G_ENGA"/>
</dbReference>
<dbReference type="PRINTS" id="PR00449">
    <property type="entry name" value="RASTRNSFRMNG"/>
</dbReference>
<feature type="binding site" evidence="9">
    <location>
        <begin position="11"/>
        <end position="18"/>
    </location>
    <ligand>
        <name>GTP</name>
        <dbReference type="ChEBI" id="CHEBI:37565"/>
        <label>1</label>
    </ligand>
</feature>
<feature type="binding site" evidence="9">
    <location>
        <begin position="58"/>
        <end position="62"/>
    </location>
    <ligand>
        <name>GTP</name>
        <dbReference type="ChEBI" id="CHEBI:37565"/>
        <label>1</label>
    </ligand>
</feature>
<evidence type="ECO:0000256" key="11">
    <source>
        <dbReference type="RuleBase" id="RU004481"/>
    </source>
</evidence>
<feature type="binding site" evidence="9">
    <location>
        <begin position="182"/>
        <end position="189"/>
    </location>
    <ligand>
        <name>GTP</name>
        <dbReference type="ChEBI" id="CHEBI:37565"/>
        <label>2</label>
    </ligand>
</feature>
<keyword evidence="3 9" id="KW-0690">Ribosome biogenesis</keyword>
<keyword evidence="4 11" id="KW-0677">Repeat</keyword>
<dbReference type="CDD" id="cd01895">
    <property type="entry name" value="EngA2"/>
    <property type="match status" value="1"/>
</dbReference>